<feature type="compositionally biased region" description="Polar residues" evidence="1">
    <location>
        <begin position="1"/>
        <end position="13"/>
    </location>
</feature>
<keyword evidence="2" id="KW-1133">Transmembrane helix</keyword>
<proteinExistence type="predicted"/>
<dbReference type="EMBL" id="MU157916">
    <property type="protein sequence ID" value="KAF9523501.1"/>
    <property type="molecule type" value="Genomic_DNA"/>
</dbReference>
<organism evidence="3 4">
    <name type="scientific">Crepidotus variabilis</name>
    <dbReference type="NCBI Taxonomy" id="179855"/>
    <lineage>
        <taxon>Eukaryota</taxon>
        <taxon>Fungi</taxon>
        <taxon>Dikarya</taxon>
        <taxon>Basidiomycota</taxon>
        <taxon>Agaricomycotina</taxon>
        <taxon>Agaricomycetes</taxon>
        <taxon>Agaricomycetidae</taxon>
        <taxon>Agaricales</taxon>
        <taxon>Agaricineae</taxon>
        <taxon>Crepidotaceae</taxon>
        <taxon>Crepidotus</taxon>
    </lineage>
</organism>
<keyword evidence="2" id="KW-0812">Transmembrane</keyword>
<feature type="transmembrane region" description="Helical" evidence="2">
    <location>
        <begin position="58"/>
        <end position="79"/>
    </location>
</feature>
<evidence type="ECO:0000313" key="4">
    <source>
        <dbReference type="Proteomes" id="UP000807306"/>
    </source>
</evidence>
<keyword evidence="2" id="KW-0472">Membrane</keyword>
<evidence type="ECO:0000256" key="1">
    <source>
        <dbReference type="SAM" id="MobiDB-lite"/>
    </source>
</evidence>
<keyword evidence="4" id="KW-1185">Reference proteome</keyword>
<evidence type="ECO:0000313" key="3">
    <source>
        <dbReference type="EMBL" id="KAF9523501.1"/>
    </source>
</evidence>
<feature type="region of interest" description="Disordered" evidence="1">
    <location>
        <begin position="1"/>
        <end position="50"/>
    </location>
</feature>
<evidence type="ECO:0000256" key="2">
    <source>
        <dbReference type="SAM" id="Phobius"/>
    </source>
</evidence>
<accession>A0A9P6JJQ2</accession>
<feature type="compositionally biased region" description="Low complexity" evidence="1">
    <location>
        <begin position="22"/>
        <end position="41"/>
    </location>
</feature>
<dbReference type="AlphaFoldDB" id="A0A9P6JJQ2"/>
<comment type="caution">
    <text evidence="3">The sequence shown here is derived from an EMBL/GenBank/DDBJ whole genome shotgun (WGS) entry which is preliminary data.</text>
</comment>
<sequence length="113" mass="11984">MSGLSLTDISNSPFKRDTVPFSDDPASSNSPNSPNAPNAPNYQDFEFTKSYPKPGPDIGAIVGPIIGVMLLVIILGWACRLKISRGVRSSASPGSKVPGKFVSWKLGVGYCKL</sequence>
<gene>
    <name evidence="3" type="ORF">CPB83DRAFT_862804</name>
</gene>
<protein>
    <submittedName>
        <fullName evidence="3">Uncharacterized protein</fullName>
    </submittedName>
</protein>
<dbReference type="Proteomes" id="UP000807306">
    <property type="component" value="Unassembled WGS sequence"/>
</dbReference>
<name>A0A9P6JJQ2_9AGAR</name>
<reference evidence="3" key="1">
    <citation type="submission" date="2020-11" db="EMBL/GenBank/DDBJ databases">
        <authorList>
            <consortium name="DOE Joint Genome Institute"/>
            <person name="Ahrendt S."/>
            <person name="Riley R."/>
            <person name="Andreopoulos W."/>
            <person name="Labutti K."/>
            <person name="Pangilinan J."/>
            <person name="Ruiz-Duenas F.J."/>
            <person name="Barrasa J.M."/>
            <person name="Sanchez-Garcia M."/>
            <person name="Camarero S."/>
            <person name="Miyauchi S."/>
            <person name="Serrano A."/>
            <person name="Linde D."/>
            <person name="Babiker R."/>
            <person name="Drula E."/>
            <person name="Ayuso-Fernandez I."/>
            <person name="Pacheco R."/>
            <person name="Padilla G."/>
            <person name="Ferreira P."/>
            <person name="Barriuso J."/>
            <person name="Kellner H."/>
            <person name="Castanera R."/>
            <person name="Alfaro M."/>
            <person name="Ramirez L."/>
            <person name="Pisabarro A.G."/>
            <person name="Kuo A."/>
            <person name="Tritt A."/>
            <person name="Lipzen A."/>
            <person name="He G."/>
            <person name="Yan M."/>
            <person name="Ng V."/>
            <person name="Cullen D."/>
            <person name="Martin F."/>
            <person name="Rosso M.-N."/>
            <person name="Henrissat B."/>
            <person name="Hibbett D."/>
            <person name="Martinez A.T."/>
            <person name="Grigoriev I.V."/>
        </authorList>
    </citation>
    <scope>NUCLEOTIDE SEQUENCE</scope>
    <source>
        <strain evidence="3">CBS 506.95</strain>
    </source>
</reference>